<evidence type="ECO:0000313" key="7">
    <source>
        <dbReference type="EMBL" id="MDW4823271.1"/>
    </source>
</evidence>
<dbReference type="Pfam" id="PF00126">
    <property type="entry name" value="HTH_1"/>
    <property type="match status" value="1"/>
</dbReference>
<dbReference type="Proteomes" id="UP001259340">
    <property type="component" value="Unassembled WGS sequence"/>
</dbReference>
<dbReference type="EMBL" id="JAPMLD010000001">
    <property type="protein sequence ID" value="MDW4823271.1"/>
    <property type="molecule type" value="Genomic_DNA"/>
</dbReference>
<dbReference type="GO" id="GO:0003677">
    <property type="term" value="F:DNA binding"/>
    <property type="evidence" value="ECO:0007669"/>
    <property type="project" value="UniProtKB-KW"/>
</dbReference>
<name>A0AAW8NPS6_9GAMM</name>
<dbReference type="Gene3D" id="1.10.10.10">
    <property type="entry name" value="Winged helix-like DNA-binding domain superfamily/Winged helix DNA-binding domain"/>
    <property type="match status" value="1"/>
</dbReference>
<dbReference type="GO" id="GO:0003700">
    <property type="term" value="F:DNA-binding transcription factor activity"/>
    <property type="evidence" value="ECO:0007669"/>
    <property type="project" value="InterPro"/>
</dbReference>
<sequence length="299" mass="33801">MNVQIKNLYCFLTLVEVGNYTRAAEKLHLTQPTLTKIIQRLEEHLQQPLLIRNNQKVIATEAGQRLAVSAKKIVGQWHRLQEEMNSLSGLQTGQLRLGVCPMMGEMIIDLLSQYRQRFPKIDVTIVELGGYAAEQALLNDTLDLTFTALPTTHSQDFYSHNLQGYPLLACLPKNHELALKNSLSWQDLAKHPFILYNDDFSLAKLIRRLTHQANIELHIAAQSGQWDFIATMVAAQMGLAILPEPICNKLNSSTLVYRPLNPELTWDLALIWRKNLPLTAAAESFIQLSRELTPASNQV</sequence>
<feature type="domain" description="HTH lysR-type" evidence="5">
    <location>
        <begin position="1"/>
        <end position="60"/>
    </location>
</feature>
<dbReference type="GO" id="GO:0005829">
    <property type="term" value="C:cytosol"/>
    <property type="evidence" value="ECO:0007669"/>
    <property type="project" value="TreeGrafter"/>
</dbReference>
<dbReference type="PRINTS" id="PR00039">
    <property type="entry name" value="HTHLYSR"/>
</dbReference>
<evidence type="ECO:0000259" key="5">
    <source>
        <dbReference type="PROSITE" id="PS50931"/>
    </source>
</evidence>
<reference evidence="6" key="2">
    <citation type="submission" date="2022-11" db="EMBL/GenBank/DDBJ databases">
        <title>Prophages regulate Shewanella fidelis motility and biofilm formation: implications for gut colonization dynamics in Ciona robusta.</title>
        <authorList>
            <person name="Natarajan O."/>
            <person name="Gibboney S.L."/>
            <person name="Young M.N."/>
            <person name="Lim S.J."/>
            <person name="Pluta N."/>
            <person name="Atkinson C.G.F."/>
            <person name="Leigh B.A."/>
            <person name="Liberti A."/>
            <person name="Kees E."/>
            <person name="Breitbart M."/>
            <person name="Gralnick J."/>
            <person name="Dishaw L.J."/>
        </authorList>
    </citation>
    <scope>NUCLEOTIDE SEQUENCE</scope>
    <source>
        <strain evidence="6">3313</strain>
    </source>
</reference>
<accession>A0AAW8NPS6</accession>
<dbReference type="Pfam" id="PF03466">
    <property type="entry name" value="LysR_substrate"/>
    <property type="match status" value="1"/>
</dbReference>
<dbReference type="PANTHER" id="PTHR30419">
    <property type="entry name" value="HTH-TYPE TRANSCRIPTIONAL REGULATOR YBHD"/>
    <property type="match status" value="1"/>
</dbReference>
<gene>
    <name evidence="6" type="ORF">OS133_16305</name>
    <name evidence="7" type="ORF">OS134_04170</name>
</gene>
<evidence type="ECO:0000256" key="4">
    <source>
        <dbReference type="ARBA" id="ARBA00023163"/>
    </source>
</evidence>
<dbReference type="SUPFAM" id="SSF46785">
    <property type="entry name" value="Winged helix' DNA-binding domain"/>
    <property type="match status" value="1"/>
</dbReference>
<evidence type="ECO:0000256" key="1">
    <source>
        <dbReference type="ARBA" id="ARBA00009437"/>
    </source>
</evidence>
<organism evidence="6 8">
    <name type="scientific">Shewanella fidelis</name>
    <dbReference type="NCBI Taxonomy" id="173509"/>
    <lineage>
        <taxon>Bacteria</taxon>
        <taxon>Pseudomonadati</taxon>
        <taxon>Pseudomonadota</taxon>
        <taxon>Gammaproteobacteria</taxon>
        <taxon>Alteromonadales</taxon>
        <taxon>Shewanellaceae</taxon>
        <taxon>Shewanella</taxon>
    </lineage>
</organism>
<proteinExistence type="inferred from homology"/>
<dbReference type="EMBL" id="JAPMLE010000001">
    <property type="protein sequence ID" value="MDR8525188.1"/>
    <property type="molecule type" value="Genomic_DNA"/>
</dbReference>
<dbReference type="InterPro" id="IPR050950">
    <property type="entry name" value="HTH-type_LysR_regulators"/>
</dbReference>
<evidence type="ECO:0000313" key="9">
    <source>
        <dbReference type="Proteomes" id="UP001271263"/>
    </source>
</evidence>
<dbReference type="Gene3D" id="3.40.190.290">
    <property type="match status" value="1"/>
</dbReference>
<keyword evidence="3" id="KW-0238">DNA-binding</keyword>
<dbReference type="PROSITE" id="PS50931">
    <property type="entry name" value="HTH_LYSR"/>
    <property type="match status" value="1"/>
</dbReference>
<reference evidence="7 9" key="1">
    <citation type="journal article" date="2022" name="bioRxiv">
        <title>Prophages regulate Shewanella fidelis 3313 motility and biofilm formation: implications for gut colonization dynamics in Ciona robusta.</title>
        <authorList>
            <person name="Natarajan O."/>
            <person name="Gibboney S.L."/>
            <person name="Young M.N."/>
            <person name="Lim S.J."/>
            <person name="Pluta N."/>
            <person name="Atkinson C.G."/>
            <person name="Leigh B.A."/>
            <person name="Liberti A."/>
            <person name="Kees E.D."/>
            <person name="Breitbart M."/>
            <person name="Gralnick J.A."/>
            <person name="Dishaw L.J."/>
        </authorList>
    </citation>
    <scope>NUCLEOTIDE SEQUENCE [LARGE SCALE GENOMIC DNA]</scope>
    <source>
        <strain evidence="7 9">JG4066</strain>
    </source>
</reference>
<dbReference type="SUPFAM" id="SSF53850">
    <property type="entry name" value="Periplasmic binding protein-like II"/>
    <property type="match status" value="1"/>
</dbReference>
<evidence type="ECO:0000256" key="3">
    <source>
        <dbReference type="ARBA" id="ARBA00023125"/>
    </source>
</evidence>
<comment type="caution">
    <text evidence="6">The sequence shown here is derived from an EMBL/GenBank/DDBJ whole genome shotgun (WGS) entry which is preliminary data.</text>
</comment>
<evidence type="ECO:0000313" key="6">
    <source>
        <dbReference type="EMBL" id="MDR8525188.1"/>
    </source>
</evidence>
<evidence type="ECO:0000256" key="2">
    <source>
        <dbReference type="ARBA" id="ARBA00023015"/>
    </source>
</evidence>
<dbReference type="InterPro" id="IPR036390">
    <property type="entry name" value="WH_DNA-bd_sf"/>
</dbReference>
<keyword evidence="4" id="KW-0804">Transcription</keyword>
<dbReference type="InterPro" id="IPR005119">
    <property type="entry name" value="LysR_subst-bd"/>
</dbReference>
<protein>
    <submittedName>
        <fullName evidence="6">LysR family transcriptional regulator</fullName>
    </submittedName>
</protein>
<dbReference type="PANTHER" id="PTHR30419:SF8">
    <property type="entry name" value="NITROGEN ASSIMILATION TRANSCRIPTIONAL ACTIVATOR-RELATED"/>
    <property type="match status" value="1"/>
</dbReference>
<dbReference type="InterPro" id="IPR000847">
    <property type="entry name" value="LysR_HTH_N"/>
</dbReference>
<dbReference type="AlphaFoldDB" id="A0AAW8NPS6"/>
<keyword evidence="9" id="KW-1185">Reference proteome</keyword>
<dbReference type="RefSeq" id="WP_310655447.1">
    <property type="nucleotide sequence ID" value="NZ_JAPMLA010000002.1"/>
</dbReference>
<comment type="similarity">
    <text evidence="1">Belongs to the LysR transcriptional regulatory family.</text>
</comment>
<dbReference type="InterPro" id="IPR036388">
    <property type="entry name" value="WH-like_DNA-bd_sf"/>
</dbReference>
<keyword evidence="2" id="KW-0805">Transcription regulation</keyword>
<dbReference type="Proteomes" id="UP001271263">
    <property type="component" value="Unassembled WGS sequence"/>
</dbReference>
<evidence type="ECO:0000313" key="8">
    <source>
        <dbReference type="Proteomes" id="UP001259340"/>
    </source>
</evidence>
<dbReference type="FunFam" id="1.10.10.10:FF:000001">
    <property type="entry name" value="LysR family transcriptional regulator"/>
    <property type="match status" value="1"/>
</dbReference>